<dbReference type="AlphaFoldDB" id="A0AAV4JP09"/>
<dbReference type="Proteomes" id="UP000762676">
    <property type="component" value="Unassembled WGS sequence"/>
</dbReference>
<evidence type="ECO:0000313" key="1">
    <source>
        <dbReference type="EMBL" id="GFS24120.1"/>
    </source>
</evidence>
<reference evidence="1 2" key="1">
    <citation type="journal article" date="2021" name="Elife">
        <title>Chloroplast acquisition without the gene transfer in kleptoplastic sea slugs, Plakobranchus ocellatus.</title>
        <authorList>
            <person name="Maeda T."/>
            <person name="Takahashi S."/>
            <person name="Yoshida T."/>
            <person name="Shimamura S."/>
            <person name="Takaki Y."/>
            <person name="Nagai Y."/>
            <person name="Toyoda A."/>
            <person name="Suzuki Y."/>
            <person name="Arimoto A."/>
            <person name="Ishii H."/>
            <person name="Satoh N."/>
            <person name="Nishiyama T."/>
            <person name="Hasebe M."/>
            <person name="Maruyama T."/>
            <person name="Minagawa J."/>
            <person name="Obokata J."/>
            <person name="Shigenobu S."/>
        </authorList>
    </citation>
    <scope>NUCLEOTIDE SEQUENCE [LARGE SCALE GENOMIC DNA]</scope>
</reference>
<proteinExistence type="predicted"/>
<organism evidence="1 2">
    <name type="scientific">Elysia marginata</name>
    <dbReference type="NCBI Taxonomy" id="1093978"/>
    <lineage>
        <taxon>Eukaryota</taxon>
        <taxon>Metazoa</taxon>
        <taxon>Spiralia</taxon>
        <taxon>Lophotrochozoa</taxon>
        <taxon>Mollusca</taxon>
        <taxon>Gastropoda</taxon>
        <taxon>Heterobranchia</taxon>
        <taxon>Euthyneura</taxon>
        <taxon>Panpulmonata</taxon>
        <taxon>Sacoglossa</taxon>
        <taxon>Placobranchoidea</taxon>
        <taxon>Plakobranchidae</taxon>
        <taxon>Elysia</taxon>
    </lineage>
</organism>
<protein>
    <submittedName>
        <fullName evidence="1">Tigger transposable element-derived protein 4</fullName>
    </submittedName>
</protein>
<keyword evidence="2" id="KW-1185">Reference proteome</keyword>
<dbReference type="EMBL" id="BMAT01007015">
    <property type="protein sequence ID" value="GFS24120.1"/>
    <property type="molecule type" value="Genomic_DNA"/>
</dbReference>
<name>A0AAV4JP09_9GAST</name>
<gene>
    <name evidence="1" type="ORF">ElyMa_003407400</name>
</gene>
<sequence length="89" mass="10206">MSDGWLGRLTRRYGIVLKAVSVEAASAKGIDATSWETKLQGISQKFEPQDVYNVEETGLFVSAFPTNRWPFRERPQDRTYLKAEFLCFV</sequence>
<comment type="caution">
    <text evidence="1">The sequence shown here is derived from an EMBL/GenBank/DDBJ whole genome shotgun (WGS) entry which is preliminary data.</text>
</comment>
<accession>A0AAV4JP09</accession>
<evidence type="ECO:0000313" key="2">
    <source>
        <dbReference type="Proteomes" id="UP000762676"/>
    </source>
</evidence>